<organism evidence="2">
    <name type="scientific">Camponotus floridanus</name>
    <name type="common">Florida carpenter ant</name>
    <dbReference type="NCBI Taxonomy" id="104421"/>
    <lineage>
        <taxon>Eukaryota</taxon>
        <taxon>Metazoa</taxon>
        <taxon>Ecdysozoa</taxon>
        <taxon>Arthropoda</taxon>
        <taxon>Hexapoda</taxon>
        <taxon>Insecta</taxon>
        <taxon>Pterygota</taxon>
        <taxon>Neoptera</taxon>
        <taxon>Endopterygota</taxon>
        <taxon>Hymenoptera</taxon>
        <taxon>Apocrita</taxon>
        <taxon>Aculeata</taxon>
        <taxon>Formicoidea</taxon>
        <taxon>Formicidae</taxon>
        <taxon>Formicinae</taxon>
        <taxon>Camponotus</taxon>
    </lineage>
</organism>
<dbReference type="AlphaFoldDB" id="E2AB57"/>
<proteinExistence type="predicted"/>
<evidence type="ECO:0000313" key="2">
    <source>
        <dbReference type="Proteomes" id="UP000000311"/>
    </source>
</evidence>
<sequence>MAHLPKRAFSSEHSGDMLLTPAVIDFLKLALSHSSVIFRVILSRPSALVYANIFARIYHRAFLTTCEKNAVERDGGIRQERKCRTLSRRTEKAEDAQRKLLSGNFGHSKPAKCCDTGQTVNTVGLLSRGALPMADLLTPFRKTLRRRFSKAANRFVSSQ</sequence>
<evidence type="ECO:0000313" key="1">
    <source>
        <dbReference type="EMBL" id="EFN69333.1"/>
    </source>
</evidence>
<reference evidence="1 2" key="1">
    <citation type="journal article" date="2010" name="Science">
        <title>Genomic comparison of the ants Camponotus floridanus and Harpegnathos saltator.</title>
        <authorList>
            <person name="Bonasio R."/>
            <person name="Zhang G."/>
            <person name="Ye C."/>
            <person name="Mutti N.S."/>
            <person name="Fang X."/>
            <person name="Qin N."/>
            <person name="Donahue G."/>
            <person name="Yang P."/>
            <person name="Li Q."/>
            <person name="Li C."/>
            <person name="Zhang P."/>
            <person name="Huang Z."/>
            <person name="Berger S.L."/>
            <person name="Reinberg D."/>
            <person name="Wang J."/>
            <person name="Liebig J."/>
        </authorList>
    </citation>
    <scope>NUCLEOTIDE SEQUENCE [LARGE SCALE GENOMIC DNA]</scope>
    <source>
        <strain evidence="2">C129</strain>
    </source>
</reference>
<keyword evidence="2" id="KW-1185">Reference proteome</keyword>
<dbReference type="InParanoid" id="E2AB57"/>
<dbReference type="Proteomes" id="UP000000311">
    <property type="component" value="Unassembled WGS sequence"/>
</dbReference>
<accession>E2AB57</accession>
<gene>
    <name evidence="1" type="ORF">EAG_01073</name>
</gene>
<dbReference type="EMBL" id="GL438234">
    <property type="protein sequence ID" value="EFN69333.1"/>
    <property type="molecule type" value="Genomic_DNA"/>
</dbReference>
<protein>
    <submittedName>
        <fullName evidence="1">Uncharacterized protein</fullName>
    </submittedName>
</protein>
<name>E2AB57_CAMFO</name>